<reference evidence="3 4" key="1">
    <citation type="submission" date="2019-01" db="EMBL/GenBank/DDBJ databases">
        <title>Lujinxingia litoralis gen. nov., sp. nov. and Lujinxingia sediminis gen. nov., sp. nov., new members in the order Bradymonadales, isolated from coastal sediment.</title>
        <authorList>
            <person name="Li C.-M."/>
        </authorList>
    </citation>
    <scope>NUCLEOTIDE SEQUENCE [LARGE SCALE GENOMIC DNA]</scope>
    <source>
        <strain evidence="3 4">SEH01</strain>
    </source>
</reference>
<dbReference type="InterPro" id="IPR047773">
    <property type="entry name" value="YHYH_dom_bact"/>
</dbReference>
<evidence type="ECO:0000313" key="3">
    <source>
        <dbReference type="EMBL" id="RVU43103.1"/>
    </source>
</evidence>
<evidence type="ECO:0000256" key="2">
    <source>
        <dbReference type="SAM" id="SignalP"/>
    </source>
</evidence>
<organism evidence="3 4">
    <name type="scientific">Lujinxingia sediminis</name>
    <dbReference type="NCBI Taxonomy" id="2480984"/>
    <lineage>
        <taxon>Bacteria</taxon>
        <taxon>Deltaproteobacteria</taxon>
        <taxon>Bradymonadales</taxon>
        <taxon>Lujinxingiaceae</taxon>
        <taxon>Lujinxingia</taxon>
    </lineage>
</organism>
<feature type="region of interest" description="Disordered" evidence="1">
    <location>
        <begin position="49"/>
        <end position="84"/>
    </location>
</feature>
<proteinExistence type="predicted"/>
<evidence type="ECO:0000256" key="1">
    <source>
        <dbReference type="SAM" id="MobiDB-lite"/>
    </source>
</evidence>
<dbReference type="EMBL" id="SADD01000007">
    <property type="protein sequence ID" value="RVU43103.1"/>
    <property type="molecule type" value="Genomic_DNA"/>
</dbReference>
<sequence>MKSLWIACLGTFVIIIGCSNLAEAHPGRTASDGCHMCRTNCEKWGQEQGVRHCHGERHQPRPRSTPPVSKPESPVAFPERAADE</sequence>
<feature type="chain" id="PRO_5047113955" evidence="2">
    <location>
        <begin position="25"/>
        <end position="84"/>
    </location>
</feature>
<keyword evidence="2" id="KW-0732">Signal</keyword>
<feature type="signal peptide" evidence="2">
    <location>
        <begin position="1"/>
        <end position="24"/>
    </location>
</feature>
<dbReference type="Proteomes" id="UP000282926">
    <property type="component" value="Unassembled WGS sequence"/>
</dbReference>
<dbReference type="RefSeq" id="WP_127780514.1">
    <property type="nucleotide sequence ID" value="NZ_SADD01000007.1"/>
</dbReference>
<dbReference type="PROSITE" id="PS51257">
    <property type="entry name" value="PROKAR_LIPOPROTEIN"/>
    <property type="match status" value="1"/>
</dbReference>
<gene>
    <name evidence="3" type="ORF">EA187_12880</name>
</gene>
<accession>A0ABY0CRA3</accession>
<comment type="caution">
    <text evidence="3">The sequence shown here is derived from an EMBL/GenBank/DDBJ whole genome shotgun (WGS) entry which is preliminary data.</text>
</comment>
<protein>
    <submittedName>
        <fullName evidence="3">YHYH domain-containing protein</fullName>
    </submittedName>
</protein>
<name>A0ABY0CRA3_9DELT</name>
<keyword evidence="4" id="KW-1185">Reference proteome</keyword>
<dbReference type="NCBIfam" id="NF033223">
    <property type="entry name" value="YHYH_alt"/>
    <property type="match status" value="1"/>
</dbReference>
<evidence type="ECO:0000313" key="4">
    <source>
        <dbReference type="Proteomes" id="UP000282926"/>
    </source>
</evidence>